<feature type="region of interest" description="Disordered" evidence="1">
    <location>
        <begin position="293"/>
        <end position="385"/>
    </location>
</feature>
<dbReference type="Proteomes" id="UP000054874">
    <property type="component" value="Unassembled WGS sequence"/>
</dbReference>
<evidence type="ECO:0000313" key="4">
    <source>
        <dbReference type="Proteomes" id="UP000054874"/>
    </source>
</evidence>
<keyword evidence="3" id="KW-0067">ATP-binding</keyword>
<dbReference type="EMBL" id="LNAM01000013">
    <property type="protein sequence ID" value="KSV60388.1"/>
    <property type="molecule type" value="Genomic_DNA"/>
</dbReference>
<dbReference type="InterPro" id="IPR008571">
    <property type="entry name" value="HerA-like"/>
</dbReference>
<keyword evidence="4" id="KW-1185">Reference proteome</keyword>
<dbReference type="SUPFAM" id="SSF52540">
    <property type="entry name" value="P-loop containing nucleoside triphosphate hydrolases"/>
    <property type="match status" value="1"/>
</dbReference>
<sequence length="1217" mass="133214">MGVKNVIKKIGDRAGSRVAKLSELSSYQVEEIQLQREGYLLEEPDPTDAAAVKRTERMMAASSIEIFNAYLPQIKELYLPVEKDAEFETPFDALHNIRYIDITKWVTDTKENSLEKLVNVYAVLSNEDCNIALVFNRTKLTTRVYIAVVNTRNDDNNVNADIYKHRIIEAIKGNFPGAEFGEGGIGPIPCMANDRKYSVATASNIPTEKSEKFISQTIEKLLDGIVPDSKKTEYTIVLLATPIKDVEERKLKLGEFYSGLAPYASWQTDFHFMDNKAFGSSATVGVNVGASAGVQNGTSSSITDTDSTTDNSSTTNTESQGETVTDGTAEAESTSTAHSDGTSQTDTTTTGTNGSTANSTTTTTGTTNTTTNTTGETHDSNWNADAHFIVGGGGGHSWGTNSSTAEAASTMQNLAEGVTSTSGWSSSTATALGKTATDTLTQGLTKTVSNSVAKTTGTAIANTLGKAVTKAMATTAGISKSVNLGANFGANFARSSTVTAMVGKSEGITQTFTNYNIKHALELLESQMKRLEQSTALGMWDFAAYVISEDQNIANNVAHSYLALTLGEESYMSKSAINLWRGNVDDEMDAAKTISDYIRDLRHPIFALNPGIVQADAEFNEYPSIITATTSLSGKELAYSLNFPQKSISGLPVLECAEFGRNVVSYDSVAENERTIGLGKVFHMNHTEITPVDLSLESLKSHAFITGSTGSGKSNTVYHLLKSARKQGVKYLVVEPAKGEYKNVFGNGKDVSVYGTNPKLSPLLRINPFSFPSDIHILEHLDRLVEIFNVCWPMYAAMPAVLKSAIEKAYRDCGWDMLTSTNKYSDDLYPDFSDVARNIKTIIDSSEYDNENKGAYKGSLLTRLQSLTNGINGMIFSSDELSGEELFNSNVIVDLSRVGSSETKSLIMGMLVLKLQEYRMSENVGMNADIRHITVLEEAHNLLRKSSATQSAEGSNILGKSVEMIANAIAEMRTYGEGFIIADQAPGLMDMSVIRNTNTKIIMRLPDQTDRELVGKAANLNDDQIVELAKLPCGVAAIYQNEWVQPILCKIDKVDTKNSAFSYIRPTDEELFGTEEELSDSLLKCIMDKELFCKGDKQDLRELKDLIIKSRLDSYVKVDFIRYIEDTSSEGLETLRSLIYDFLKAEEAIKSSTQFEDIREWVGSVVQKLQPSINGYSKKQIDLTMALILHEQTIRDVSYKDIYHTFTEMYKSGGGVF</sequence>
<evidence type="ECO:0000313" key="3">
    <source>
        <dbReference type="EMBL" id="KSV60388.1"/>
    </source>
</evidence>
<dbReference type="RefSeq" id="WP_058351364.1">
    <property type="nucleotide sequence ID" value="NZ_CABMMD010000013.1"/>
</dbReference>
<comment type="caution">
    <text evidence="3">The sequence shown here is derived from an EMBL/GenBank/DDBJ whole genome shotgun (WGS) entry which is preliminary data.</text>
</comment>
<feature type="compositionally biased region" description="Low complexity" evidence="1">
    <location>
        <begin position="298"/>
        <end position="317"/>
    </location>
</feature>
<accession>A0A0V8QIJ8</accession>
<evidence type="ECO:0000256" key="1">
    <source>
        <dbReference type="SAM" id="MobiDB-lite"/>
    </source>
</evidence>
<dbReference type="STRING" id="290052.ASU35_05355"/>
<feature type="compositionally biased region" description="Low complexity" evidence="1">
    <location>
        <begin position="339"/>
        <end position="375"/>
    </location>
</feature>
<dbReference type="GO" id="GO:0005524">
    <property type="term" value="F:ATP binding"/>
    <property type="evidence" value="ECO:0007669"/>
    <property type="project" value="UniProtKB-KW"/>
</dbReference>
<dbReference type="AlphaFoldDB" id="A0A0V8QIJ8"/>
<keyword evidence="3" id="KW-0547">Nucleotide-binding</keyword>
<dbReference type="OrthoDB" id="9806951at2"/>
<dbReference type="PANTHER" id="PTHR42957:SF1">
    <property type="entry name" value="HELICASE MJ1565-RELATED"/>
    <property type="match status" value="1"/>
</dbReference>
<name>A0A0V8QIJ8_9FIRM</name>
<dbReference type="Gene3D" id="3.40.50.300">
    <property type="entry name" value="P-loop containing nucleotide triphosphate hydrolases"/>
    <property type="match status" value="2"/>
</dbReference>
<dbReference type="InterPro" id="IPR027417">
    <property type="entry name" value="P-loop_NTPase"/>
</dbReference>
<gene>
    <name evidence="3" type="ORF">ASU35_05355</name>
</gene>
<evidence type="ECO:0000259" key="2">
    <source>
        <dbReference type="Pfam" id="PF01935"/>
    </source>
</evidence>
<organism evidence="3 4">
    <name type="scientific">Acetivibrio ethanolgignens</name>
    <dbReference type="NCBI Taxonomy" id="290052"/>
    <lineage>
        <taxon>Bacteria</taxon>
        <taxon>Bacillati</taxon>
        <taxon>Bacillota</taxon>
        <taxon>Clostridia</taxon>
        <taxon>Eubacteriales</taxon>
        <taxon>Oscillospiraceae</taxon>
        <taxon>Acetivibrio</taxon>
    </lineage>
</organism>
<proteinExistence type="predicted"/>
<dbReference type="PANTHER" id="PTHR42957">
    <property type="entry name" value="HELICASE MJ1565-RELATED"/>
    <property type="match status" value="1"/>
</dbReference>
<dbReference type="Pfam" id="PF01935">
    <property type="entry name" value="DUF87"/>
    <property type="match status" value="1"/>
</dbReference>
<dbReference type="InterPro" id="IPR002789">
    <property type="entry name" value="HerA_central"/>
</dbReference>
<reference evidence="3 4" key="1">
    <citation type="submission" date="2015-11" db="EMBL/GenBank/DDBJ databases">
        <title>Butyribacter intestini gen. nov., sp. nov., a butyric acid-producing bacterium of the family Lachnospiraceae isolated from the human faeces.</title>
        <authorList>
            <person name="Zou Y."/>
            <person name="Xue W."/>
            <person name="Luo G."/>
            <person name="Lv M."/>
        </authorList>
    </citation>
    <scope>NUCLEOTIDE SEQUENCE [LARGE SCALE GENOMIC DNA]</scope>
    <source>
        <strain evidence="3 4">ACET-33324</strain>
    </source>
</reference>
<feature type="domain" description="Helicase HerA central" evidence="2">
    <location>
        <begin position="679"/>
        <end position="911"/>
    </location>
</feature>
<feature type="compositionally biased region" description="Polar residues" evidence="1">
    <location>
        <begin position="318"/>
        <end position="338"/>
    </location>
</feature>
<protein>
    <submittedName>
        <fullName evidence="3">ATP-binding protein</fullName>
    </submittedName>
</protein>